<dbReference type="Pfam" id="PF25597">
    <property type="entry name" value="SH3_retrovirus"/>
    <property type="match status" value="1"/>
</dbReference>
<feature type="region of interest" description="Disordered" evidence="10">
    <location>
        <begin position="172"/>
        <end position="201"/>
    </location>
</feature>
<keyword evidence="6" id="KW-0229">DNA integration</keyword>
<feature type="non-terminal residue" evidence="12">
    <location>
        <position position="264"/>
    </location>
</feature>
<keyword evidence="5" id="KW-0460">Magnesium</keyword>
<keyword evidence="3" id="KW-0255">Endonuclease</keyword>
<dbReference type="GO" id="GO:0003964">
    <property type="term" value="F:RNA-directed DNA polymerase activity"/>
    <property type="evidence" value="ECO:0007669"/>
    <property type="project" value="UniProtKB-KW"/>
</dbReference>
<feature type="non-terminal residue" evidence="12">
    <location>
        <position position="1"/>
    </location>
</feature>
<name>A0A699QDE7_TANCI</name>
<dbReference type="PANTHER" id="PTHR42648">
    <property type="entry name" value="TRANSPOSASE, PUTATIVE-RELATED"/>
    <property type="match status" value="1"/>
</dbReference>
<dbReference type="InterPro" id="IPR039537">
    <property type="entry name" value="Retrotran_Ty1/copia-like"/>
</dbReference>
<dbReference type="GO" id="GO:0003887">
    <property type="term" value="F:DNA-directed DNA polymerase activity"/>
    <property type="evidence" value="ECO:0007669"/>
    <property type="project" value="UniProtKB-KW"/>
</dbReference>
<evidence type="ECO:0000256" key="9">
    <source>
        <dbReference type="ARBA" id="ARBA00023172"/>
    </source>
</evidence>
<evidence type="ECO:0000256" key="1">
    <source>
        <dbReference type="ARBA" id="ARBA00022722"/>
    </source>
</evidence>
<keyword evidence="2" id="KW-0479">Metal-binding</keyword>
<feature type="domain" description="Retroviral polymerase SH3-like" evidence="11">
    <location>
        <begin position="43"/>
        <end position="99"/>
    </location>
</feature>
<dbReference type="GO" id="GO:0016787">
    <property type="term" value="F:hydrolase activity"/>
    <property type="evidence" value="ECO:0007669"/>
    <property type="project" value="UniProtKB-KW"/>
</dbReference>
<evidence type="ECO:0000256" key="8">
    <source>
        <dbReference type="ARBA" id="ARBA00022932"/>
    </source>
</evidence>
<sequence length="264" mass="29539">VEAIKTACYVQNRVLVNKSQNKTPYELFNGRTPAIGFLKPFWCHVIILNTLDHLGKFDAKGDEGYFIGYSMSSKVFMVFNKRTKRVEENLHVDFLENKLIEKGARPNWLFDIDTLTNSMNYVLLVDARTSSTNFSGIKDAASQDVKKDVSSLRYIALPNWFHEAHLETTTSNAHDACKADAPESSENSNPTATSTNPPADQMETLTVETPIPTVSSLVPTACLDDSPQLSSDIRLIFKRVTSQNDTPSLDNILTLSNRFDDILK</sequence>
<dbReference type="GO" id="GO:0046872">
    <property type="term" value="F:metal ion binding"/>
    <property type="evidence" value="ECO:0007669"/>
    <property type="project" value="UniProtKB-KW"/>
</dbReference>
<evidence type="ECO:0000256" key="2">
    <source>
        <dbReference type="ARBA" id="ARBA00022723"/>
    </source>
</evidence>
<reference evidence="12" key="1">
    <citation type="journal article" date="2019" name="Sci. Rep.">
        <title>Draft genome of Tanacetum cinerariifolium, the natural source of mosquito coil.</title>
        <authorList>
            <person name="Yamashiro T."/>
            <person name="Shiraishi A."/>
            <person name="Satake H."/>
            <person name="Nakayama K."/>
        </authorList>
    </citation>
    <scope>NUCLEOTIDE SEQUENCE</scope>
</reference>
<evidence type="ECO:0000256" key="6">
    <source>
        <dbReference type="ARBA" id="ARBA00022908"/>
    </source>
</evidence>
<feature type="compositionally biased region" description="Polar residues" evidence="10">
    <location>
        <begin position="184"/>
        <end position="201"/>
    </location>
</feature>
<evidence type="ECO:0000256" key="3">
    <source>
        <dbReference type="ARBA" id="ARBA00022759"/>
    </source>
</evidence>
<dbReference type="InterPro" id="IPR057670">
    <property type="entry name" value="SH3_retrovirus"/>
</dbReference>
<keyword evidence="8" id="KW-0239">DNA-directed DNA polymerase</keyword>
<protein>
    <submittedName>
        <fullName evidence="12">Retrovirus-related Pol polyprotein from transposon TNT 1-94</fullName>
    </submittedName>
</protein>
<evidence type="ECO:0000259" key="11">
    <source>
        <dbReference type="Pfam" id="PF25597"/>
    </source>
</evidence>
<keyword evidence="4" id="KW-0378">Hydrolase</keyword>
<dbReference type="EMBL" id="BKCJ010979774">
    <property type="protein sequence ID" value="GFC59020.1"/>
    <property type="molecule type" value="Genomic_DNA"/>
</dbReference>
<gene>
    <name evidence="12" type="ORF">Tci_830990</name>
</gene>
<comment type="caution">
    <text evidence="12">The sequence shown here is derived from an EMBL/GenBank/DDBJ whole genome shotgun (WGS) entry which is preliminary data.</text>
</comment>
<evidence type="ECO:0000256" key="5">
    <source>
        <dbReference type="ARBA" id="ARBA00022842"/>
    </source>
</evidence>
<keyword evidence="8" id="KW-0808">Transferase</keyword>
<dbReference type="GO" id="GO:0015074">
    <property type="term" value="P:DNA integration"/>
    <property type="evidence" value="ECO:0007669"/>
    <property type="project" value="UniProtKB-KW"/>
</dbReference>
<evidence type="ECO:0000256" key="7">
    <source>
        <dbReference type="ARBA" id="ARBA00022918"/>
    </source>
</evidence>
<evidence type="ECO:0000256" key="10">
    <source>
        <dbReference type="SAM" id="MobiDB-lite"/>
    </source>
</evidence>
<keyword evidence="7" id="KW-0695">RNA-directed DNA polymerase</keyword>
<accession>A0A699QDE7</accession>
<dbReference type="PANTHER" id="PTHR42648:SF11">
    <property type="entry name" value="TRANSPOSON TY4-P GAG-POL POLYPROTEIN"/>
    <property type="match status" value="1"/>
</dbReference>
<keyword evidence="8" id="KW-0548">Nucleotidyltransferase</keyword>
<evidence type="ECO:0000313" key="12">
    <source>
        <dbReference type="EMBL" id="GFC59020.1"/>
    </source>
</evidence>
<keyword evidence="9" id="KW-0233">DNA recombination</keyword>
<organism evidence="12">
    <name type="scientific">Tanacetum cinerariifolium</name>
    <name type="common">Dalmatian daisy</name>
    <name type="synonym">Chrysanthemum cinerariifolium</name>
    <dbReference type="NCBI Taxonomy" id="118510"/>
    <lineage>
        <taxon>Eukaryota</taxon>
        <taxon>Viridiplantae</taxon>
        <taxon>Streptophyta</taxon>
        <taxon>Embryophyta</taxon>
        <taxon>Tracheophyta</taxon>
        <taxon>Spermatophyta</taxon>
        <taxon>Magnoliopsida</taxon>
        <taxon>eudicotyledons</taxon>
        <taxon>Gunneridae</taxon>
        <taxon>Pentapetalae</taxon>
        <taxon>asterids</taxon>
        <taxon>campanulids</taxon>
        <taxon>Asterales</taxon>
        <taxon>Asteraceae</taxon>
        <taxon>Asteroideae</taxon>
        <taxon>Anthemideae</taxon>
        <taxon>Anthemidinae</taxon>
        <taxon>Tanacetum</taxon>
    </lineage>
</organism>
<dbReference type="GO" id="GO:0004519">
    <property type="term" value="F:endonuclease activity"/>
    <property type="evidence" value="ECO:0007669"/>
    <property type="project" value="UniProtKB-KW"/>
</dbReference>
<dbReference type="GO" id="GO:0006310">
    <property type="term" value="P:DNA recombination"/>
    <property type="evidence" value="ECO:0007669"/>
    <property type="project" value="UniProtKB-KW"/>
</dbReference>
<keyword evidence="1" id="KW-0540">Nuclease</keyword>
<evidence type="ECO:0000256" key="4">
    <source>
        <dbReference type="ARBA" id="ARBA00022801"/>
    </source>
</evidence>
<proteinExistence type="predicted"/>
<dbReference type="AlphaFoldDB" id="A0A699QDE7"/>